<dbReference type="SMART" id="SM01091">
    <property type="entry name" value="CorC_HlyC"/>
    <property type="match status" value="1"/>
</dbReference>
<evidence type="ECO:0000256" key="3">
    <source>
        <dbReference type="ARBA" id="ARBA00022737"/>
    </source>
</evidence>
<dbReference type="SUPFAM" id="SSF54631">
    <property type="entry name" value="CBS-domain pair"/>
    <property type="match status" value="1"/>
</dbReference>
<evidence type="ECO:0000256" key="7">
    <source>
        <dbReference type="ARBA" id="ARBA00037273"/>
    </source>
</evidence>
<evidence type="ECO:0000256" key="2">
    <source>
        <dbReference type="ARBA" id="ARBA00022448"/>
    </source>
</evidence>
<evidence type="ECO:0000259" key="10">
    <source>
        <dbReference type="PROSITE" id="PS51371"/>
    </source>
</evidence>
<sequence length="296" mass="33700">MSDDQQGIVSQEKKSLIKSLFGGLFQQEPKNREDLVEVIRNSEENELIDSDTKEMIEGVMEISELRVRDIMIPRPQIVFIDAEQSLDSCLDVIIESAHSRFPVIRDGKDTIEGILLAKDLLKFLRSDSEAFEMEGILRPAVIVPESKRVDRMLKEFRSERFHMAIVVDEFGAVSGLVTIEDILEQIVGDIEDEFDEDEIEPIRQLSQHTYAVLALTNIEKFNELFAVEFNDEEVDTVGGLVMQAFGHLPKRGEEIELGGMVFKVTSADSRRLIQLRVTVSDEQLARMEQQDKPSEE</sequence>
<organism evidence="11 12">
    <name type="scientific">Bibersteinia trehalosi Y31</name>
    <dbReference type="NCBI Taxonomy" id="1261658"/>
    <lineage>
        <taxon>Bacteria</taxon>
        <taxon>Pseudomonadati</taxon>
        <taxon>Pseudomonadota</taxon>
        <taxon>Gammaproteobacteria</taxon>
        <taxon>Pasteurellales</taxon>
        <taxon>Pasteurellaceae</taxon>
        <taxon>Bibersteinia</taxon>
    </lineage>
</organism>
<evidence type="ECO:0000256" key="5">
    <source>
        <dbReference type="ARBA" id="ARBA00023122"/>
    </source>
</evidence>
<dbReference type="Pfam" id="PF21917">
    <property type="entry name" value="NMB0537_N"/>
    <property type="match status" value="1"/>
</dbReference>
<dbReference type="Gene3D" id="3.10.580.10">
    <property type="entry name" value="CBS-domain"/>
    <property type="match status" value="1"/>
</dbReference>
<dbReference type="FunFam" id="3.10.580.10:FF:000002">
    <property type="entry name" value="Magnesium/cobalt efflux protein CorC"/>
    <property type="match status" value="1"/>
</dbReference>
<dbReference type="PANTHER" id="PTHR22777:SF27">
    <property type="entry name" value="MAGNESIUM AND COBALT EFFLUX PROTEIN CORC"/>
    <property type="match status" value="1"/>
</dbReference>
<dbReference type="InterPro" id="IPR054115">
    <property type="entry name" value="CorC_N"/>
</dbReference>
<dbReference type="InterPro" id="IPR000644">
    <property type="entry name" value="CBS_dom"/>
</dbReference>
<dbReference type="PATRIC" id="fig|1261658.3.peg.2071"/>
<gene>
    <name evidence="11" type="ORF">F480_10345</name>
</gene>
<protein>
    <recommendedName>
        <fullName evidence="8">Magnesium and cobalt efflux protein CorC</fullName>
    </recommendedName>
</protein>
<dbReference type="Pfam" id="PF03471">
    <property type="entry name" value="CorC_HlyC"/>
    <property type="match status" value="1"/>
</dbReference>
<reference evidence="11 12" key="1">
    <citation type="submission" date="2014-01" db="EMBL/GenBank/DDBJ databases">
        <authorList>
            <person name="Zuccon D."/>
        </authorList>
    </citation>
    <scope>NUCLEOTIDE SEQUENCE [LARGE SCALE GENOMIC DNA]</scope>
    <source>
        <strain evidence="11 12">Y31</strain>
    </source>
</reference>
<comment type="similarity">
    <text evidence="1">Belongs to the UPF0053 family.</text>
</comment>
<dbReference type="InterPro" id="IPR044751">
    <property type="entry name" value="Ion_transp-like_CBS"/>
</dbReference>
<keyword evidence="2" id="KW-0813">Transport</keyword>
<evidence type="ECO:0000256" key="4">
    <source>
        <dbReference type="ARBA" id="ARBA00022842"/>
    </source>
</evidence>
<dbReference type="GO" id="GO:0050660">
    <property type="term" value="F:flavin adenine dinucleotide binding"/>
    <property type="evidence" value="ECO:0007669"/>
    <property type="project" value="InterPro"/>
</dbReference>
<keyword evidence="5 9" id="KW-0129">CBS domain</keyword>
<accession>A0A179CXS3</accession>
<keyword evidence="6" id="KW-0170">Cobalt</keyword>
<dbReference type="RefSeq" id="WP_064318971.1">
    <property type="nucleotide sequence ID" value="NZ_JACI01000002.1"/>
</dbReference>
<dbReference type="PROSITE" id="PS51371">
    <property type="entry name" value="CBS"/>
    <property type="match status" value="2"/>
</dbReference>
<feature type="domain" description="CBS" evidence="10">
    <location>
        <begin position="71"/>
        <end position="131"/>
    </location>
</feature>
<proteinExistence type="inferred from homology"/>
<comment type="caution">
    <text evidence="11">The sequence shown here is derived from an EMBL/GenBank/DDBJ whole genome shotgun (WGS) entry which is preliminary data.</text>
</comment>
<dbReference type="AlphaFoldDB" id="A0A179CXS3"/>
<evidence type="ECO:0000313" key="11">
    <source>
        <dbReference type="EMBL" id="OAQ14714.1"/>
    </source>
</evidence>
<feature type="domain" description="CBS" evidence="10">
    <location>
        <begin position="136"/>
        <end position="193"/>
    </location>
</feature>
<dbReference type="PANTHER" id="PTHR22777">
    <property type="entry name" value="HEMOLYSIN-RELATED"/>
    <property type="match status" value="1"/>
</dbReference>
<evidence type="ECO:0000256" key="1">
    <source>
        <dbReference type="ARBA" id="ARBA00006337"/>
    </source>
</evidence>
<evidence type="ECO:0000256" key="6">
    <source>
        <dbReference type="ARBA" id="ARBA00023285"/>
    </source>
</evidence>
<dbReference type="Gene3D" id="3.30.465.10">
    <property type="match status" value="1"/>
</dbReference>
<evidence type="ECO:0000256" key="9">
    <source>
        <dbReference type="PROSITE-ProRule" id="PRU00703"/>
    </source>
</evidence>
<dbReference type="EMBL" id="JACI01000002">
    <property type="protein sequence ID" value="OAQ14714.1"/>
    <property type="molecule type" value="Genomic_DNA"/>
</dbReference>
<dbReference type="InterPro" id="IPR036318">
    <property type="entry name" value="FAD-bd_PCMH-like_sf"/>
</dbReference>
<dbReference type="InterPro" id="IPR016169">
    <property type="entry name" value="FAD-bd_PCMH_sub2"/>
</dbReference>
<name>A0A179CXS3_BIBTR</name>
<keyword evidence="4" id="KW-0460">Magnesium</keyword>
<evidence type="ECO:0000256" key="8">
    <source>
        <dbReference type="ARBA" id="ARBA00040729"/>
    </source>
</evidence>
<keyword evidence="3" id="KW-0677">Repeat</keyword>
<dbReference type="NCBIfam" id="NF011675">
    <property type="entry name" value="PRK15094.1"/>
    <property type="match status" value="1"/>
</dbReference>
<dbReference type="InterPro" id="IPR046342">
    <property type="entry name" value="CBS_dom_sf"/>
</dbReference>
<dbReference type="SMART" id="SM00116">
    <property type="entry name" value="CBS"/>
    <property type="match status" value="2"/>
</dbReference>
<dbReference type="InterPro" id="IPR005170">
    <property type="entry name" value="Transptr-assoc_dom"/>
</dbReference>
<evidence type="ECO:0000313" key="12">
    <source>
        <dbReference type="Proteomes" id="UP000078358"/>
    </source>
</evidence>
<dbReference type="Proteomes" id="UP000078358">
    <property type="component" value="Unassembled WGS sequence"/>
</dbReference>
<dbReference type="CDD" id="cd04590">
    <property type="entry name" value="CBS_pair_CorC_HlyC_assoc"/>
    <property type="match status" value="1"/>
</dbReference>
<dbReference type="GO" id="GO:0005886">
    <property type="term" value="C:plasma membrane"/>
    <property type="evidence" value="ECO:0007669"/>
    <property type="project" value="TreeGrafter"/>
</dbReference>
<comment type="function">
    <text evidence="7">Plays a role in the transport of magnesium and cobalt ions.</text>
</comment>
<dbReference type="Pfam" id="PF00571">
    <property type="entry name" value="CBS"/>
    <property type="match status" value="2"/>
</dbReference>
<dbReference type="SUPFAM" id="SSF56176">
    <property type="entry name" value="FAD-binding/transporter-associated domain-like"/>
    <property type="match status" value="1"/>
</dbReference>